<keyword evidence="2" id="KW-0285">Flavoprotein</keyword>
<dbReference type="Gene3D" id="3.50.50.60">
    <property type="entry name" value="FAD/NAD(P)-binding domain"/>
    <property type="match status" value="1"/>
</dbReference>
<dbReference type="PRINTS" id="PR00411">
    <property type="entry name" value="PNDRDTASEI"/>
</dbReference>
<dbReference type="KEGG" id="spph:KFK14_08140"/>
<dbReference type="Proteomes" id="UP000681425">
    <property type="component" value="Chromosome"/>
</dbReference>
<evidence type="ECO:0000256" key="3">
    <source>
        <dbReference type="ARBA" id="ARBA00022827"/>
    </source>
</evidence>
<dbReference type="Pfam" id="PF00890">
    <property type="entry name" value="FAD_binding_2"/>
    <property type="match status" value="1"/>
</dbReference>
<proteinExistence type="predicted"/>
<dbReference type="InterPro" id="IPR036188">
    <property type="entry name" value="FAD/NAD-bd_sf"/>
</dbReference>
<dbReference type="InterPro" id="IPR027477">
    <property type="entry name" value="Succ_DH/fumarate_Rdtase_cat_sf"/>
</dbReference>
<dbReference type="InterPro" id="IPR050315">
    <property type="entry name" value="FAD-oxidoreductase_2"/>
</dbReference>
<dbReference type="PRINTS" id="PR00368">
    <property type="entry name" value="FADPNR"/>
</dbReference>
<evidence type="ECO:0000256" key="2">
    <source>
        <dbReference type="ARBA" id="ARBA00022630"/>
    </source>
</evidence>
<comment type="cofactor">
    <cofactor evidence="1">
        <name>FAD</name>
        <dbReference type="ChEBI" id="CHEBI:57692"/>
    </cofactor>
</comment>
<evidence type="ECO:0000256" key="4">
    <source>
        <dbReference type="ARBA" id="ARBA00023002"/>
    </source>
</evidence>
<evidence type="ECO:0000259" key="5">
    <source>
        <dbReference type="Pfam" id="PF00890"/>
    </source>
</evidence>
<dbReference type="Gene3D" id="3.90.700.10">
    <property type="entry name" value="Succinate dehydrogenase/fumarate reductase flavoprotein, catalytic domain"/>
    <property type="match status" value="1"/>
</dbReference>
<keyword evidence="4" id="KW-0560">Oxidoreductase</keyword>
<dbReference type="SUPFAM" id="SSF51905">
    <property type="entry name" value="FAD/NAD(P)-binding domain"/>
    <property type="match status" value="1"/>
</dbReference>
<evidence type="ECO:0000313" key="6">
    <source>
        <dbReference type="EMBL" id="QUT07358.1"/>
    </source>
</evidence>
<dbReference type="EMBL" id="CP073910">
    <property type="protein sequence ID" value="QUT07358.1"/>
    <property type="molecule type" value="Genomic_DNA"/>
</dbReference>
<keyword evidence="7" id="KW-1185">Reference proteome</keyword>
<dbReference type="InterPro" id="IPR003953">
    <property type="entry name" value="FAD-dep_OxRdtase_2_FAD-bd"/>
</dbReference>
<dbReference type="PANTHER" id="PTHR43400:SF10">
    <property type="entry name" value="3-OXOSTEROID 1-DEHYDROGENASE"/>
    <property type="match status" value="1"/>
</dbReference>
<gene>
    <name evidence="6" type="ORF">KFK14_08140</name>
</gene>
<accession>A0A975K9L8</accession>
<protein>
    <submittedName>
        <fullName evidence="6">FAD-binding protein</fullName>
    </submittedName>
</protein>
<reference evidence="6" key="1">
    <citation type="submission" date="2021-04" db="EMBL/GenBank/DDBJ databases">
        <title>Isolation of p-tert-butylphenol degrading bacteria Sphingobium phenoxybenzoativorans Tas13 from active sludge.</title>
        <authorList>
            <person name="Li Y."/>
        </authorList>
    </citation>
    <scope>NUCLEOTIDE SEQUENCE</scope>
    <source>
        <strain evidence="6">Tas13</strain>
    </source>
</reference>
<dbReference type="PANTHER" id="PTHR43400">
    <property type="entry name" value="FUMARATE REDUCTASE"/>
    <property type="match status" value="1"/>
</dbReference>
<dbReference type="GO" id="GO:0008202">
    <property type="term" value="P:steroid metabolic process"/>
    <property type="evidence" value="ECO:0007669"/>
    <property type="project" value="UniProtKB-ARBA"/>
</dbReference>
<name>A0A975K9L8_9SPHN</name>
<dbReference type="SUPFAM" id="SSF56425">
    <property type="entry name" value="Succinate dehydrogenase/fumarate reductase flavoprotein, catalytic domain"/>
    <property type="match status" value="1"/>
</dbReference>
<keyword evidence="3" id="KW-0274">FAD</keyword>
<organism evidence="6 7">
    <name type="scientific">Sphingobium phenoxybenzoativorans</name>
    <dbReference type="NCBI Taxonomy" id="1592790"/>
    <lineage>
        <taxon>Bacteria</taxon>
        <taxon>Pseudomonadati</taxon>
        <taxon>Pseudomonadota</taxon>
        <taxon>Alphaproteobacteria</taxon>
        <taxon>Sphingomonadales</taxon>
        <taxon>Sphingomonadaceae</taxon>
        <taxon>Sphingobium</taxon>
    </lineage>
</organism>
<feature type="domain" description="FAD-dependent oxidoreductase 2 FAD-binding" evidence="5">
    <location>
        <begin position="5"/>
        <end position="438"/>
    </location>
</feature>
<evidence type="ECO:0000313" key="7">
    <source>
        <dbReference type="Proteomes" id="UP000681425"/>
    </source>
</evidence>
<evidence type="ECO:0000256" key="1">
    <source>
        <dbReference type="ARBA" id="ARBA00001974"/>
    </source>
</evidence>
<dbReference type="GO" id="GO:0016491">
    <property type="term" value="F:oxidoreductase activity"/>
    <property type="evidence" value="ECO:0007669"/>
    <property type="project" value="UniProtKB-KW"/>
</dbReference>
<dbReference type="AlphaFoldDB" id="A0A975K9L8"/>
<sequence length="466" mass="48737">MTDYDVIIVGAGGAGLAAASAASENGASVLIVEAAARAGGSTALSGGVFYAAGTSLQREAGIEGDAPDAVFQYYMTLNQYKLEASLVRKLCDDSPAAFEWLRSIGVEFRAEDLYMSGVDKVRRGHRAAGGGAAIAEALEGSFAGRSVDVALETRVETLLIEEGRICGVIVDGQPVRSSATIITTGGFGANPAMLAQLYPDAAIHGDQHWYIGAPTCRGDGILMAQAAGGQISAANRGLLLLTPGFAKELESYVPGWLMMVNREGRRFVDESIEYSVMAAVLGEQEDRIAFGIFDEASRMASKTTSYRPAPNWTADRLDEFVAAGTLEKADSIAGLAERIGISPDVLHTTVNRYNDHVSDKADGGFFKPASFLRPITSPPFYAARICAAIICWTGTGLRIDTRAQVLDAADRPIPGLYAAGETTGGMFGECYASGGASIGNAIIFGLTAGREAAALARLHAPLAATS</sequence>
<dbReference type="RefSeq" id="WP_212610519.1">
    <property type="nucleotide sequence ID" value="NZ_CP073910.1"/>
</dbReference>